<dbReference type="HOGENOM" id="CLU_159031_0_0_1"/>
<evidence type="ECO:0000313" key="2">
    <source>
        <dbReference type="Proteomes" id="UP000054485"/>
    </source>
</evidence>
<dbReference type="Proteomes" id="UP000054485">
    <property type="component" value="Unassembled WGS sequence"/>
</dbReference>
<evidence type="ECO:0008006" key="3">
    <source>
        <dbReference type="Google" id="ProtNLM"/>
    </source>
</evidence>
<keyword evidence="2" id="KW-1185">Reference proteome</keyword>
<reference evidence="2" key="2">
    <citation type="submission" date="2015-01" db="EMBL/GenBank/DDBJ databases">
        <title>Evolutionary Origins and Diversification of the Mycorrhizal Mutualists.</title>
        <authorList>
            <consortium name="DOE Joint Genome Institute"/>
            <consortium name="Mycorrhizal Genomics Consortium"/>
            <person name="Kohler A."/>
            <person name="Kuo A."/>
            <person name="Nagy L.G."/>
            <person name="Floudas D."/>
            <person name="Copeland A."/>
            <person name="Barry K.W."/>
            <person name="Cichocki N."/>
            <person name="Veneault-Fourrey C."/>
            <person name="LaButti K."/>
            <person name="Lindquist E.A."/>
            <person name="Lipzen A."/>
            <person name="Lundell T."/>
            <person name="Morin E."/>
            <person name="Murat C."/>
            <person name="Riley R."/>
            <person name="Ohm R."/>
            <person name="Sun H."/>
            <person name="Tunlid A."/>
            <person name="Henrissat B."/>
            <person name="Grigoriev I.V."/>
            <person name="Hibbett D.S."/>
            <person name="Martin F."/>
        </authorList>
    </citation>
    <scope>NUCLEOTIDE SEQUENCE [LARGE SCALE GENOMIC DNA]</scope>
    <source>
        <strain evidence="2">UH-Slu-Lm8-n1</strain>
    </source>
</reference>
<dbReference type="Gene3D" id="3.60.10.10">
    <property type="entry name" value="Endonuclease/exonuclease/phosphatase"/>
    <property type="match status" value="1"/>
</dbReference>
<sequence length="110" mass="12605">MYNTTNDEAVRPSIWQENLNKSGTAQHCILSGPFTAKDYDIVVIQEPVIDFLGNTRATPDWNIIYPTQRFTNQECSRAVTLINKHINTSNWRHLPFPSFDVVITQLNSPK</sequence>
<gene>
    <name evidence="1" type="ORF">CY34DRAFT_92743</name>
</gene>
<evidence type="ECO:0000313" key="1">
    <source>
        <dbReference type="EMBL" id="KIK37438.1"/>
    </source>
</evidence>
<dbReference type="SUPFAM" id="SSF56219">
    <property type="entry name" value="DNase I-like"/>
    <property type="match status" value="1"/>
</dbReference>
<dbReference type="AlphaFoldDB" id="A0A0D0B057"/>
<accession>A0A0D0B057</accession>
<reference evidence="1 2" key="1">
    <citation type="submission" date="2014-04" db="EMBL/GenBank/DDBJ databases">
        <authorList>
            <consortium name="DOE Joint Genome Institute"/>
            <person name="Kuo A."/>
            <person name="Ruytinx J."/>
            <person name="Rineau F."/>
            <person name="Colpaert J."/>
            <person name="Kohler A."/>
            <person name="Nagy L.G."/>
            <person name="Floudas D."/>
            <person name="Copeland A."/>
            <person name="Barry K.W."/>
            <person name="Cichocki N."/>
            <person name="Veneault-Fourrey C."/>
            <person name="LaButti K."/>
            <person name="Lindquist E.A."/>
            <person name="Lipzen A."/>
            <person name="Lundell T."/>
            <person name="Morin E."/>
            <person name="Murat C."/>
            <person name="Sun H."/>
            <person name="Tunlid A."/>
            <person name="Henrissat B."/>
            <person name="Grigoriev I.V."/>
            <person name="Hibbett D.S."/>
            <person name="Martin F."/>
            <person name="Nordberg H.P."/>
            <person name="Cantor M.N."/>
            <person name="Hua S.X."/>
        </authorList>
    </citation>
    <scope>NUCLEOTIDE SEQUENCE [LARGE SCALE GENOMIC DNA]</scope>
    <source>
        <strain evidence="1 2">UH-Slu-Lm8-n1</strain>
    </source>
</reference>
<dbReference type="InParanoid" id="A0A0D0B057"/>
<proteinExistence type="predicted"/>
<dbReference type="InterPro" id="IPR036691">
    <property type="entry name" value="Endo/exonu/phosph_ase_sf"/>
</dbReference>
<name>A0A0D0B057_9AGAM</name>
<dbReference type="EMBL" id="KN835451">
    <property type="protein sequence ID" value="KIK37438.1"/>
    <property type="molecule type" value="Genomic_DNA"/>
</dbReference>
<dbReference type="OrthoDB" id="2840473at2759"/>
<protein>
    <recommendedName>
        <fullName evidence="3">Endonuclease/exonuclease/phosphatase domain-containing protein</fullName>
    </recommendedName>
</protein>
<organism evidence="1 2">
    <name type="scientific">Suillus luteus UH-Slu-Lm8-n1</name>
    <dbReference type="NCBI Taxonomy" id="930992"/>
    <lineage>
        <taxon>Eukaryota</taxon>
        <taxon>Fungi</taxon>
        <taxon>Dikarya</taxon>
        <taxon>Basidiomycota</taxon>
        <taxon>Agaricomycotina</taxon>
        <taxon>Agaricomycetes</taxon>
        <taxon>Agaricomycetidae</taxon>
        <taxon>Boletales</taxon>
        <taxon>Suillineae</taxon>
        <taxon>Suillaceae</taxon>
        <taxon>Suillus</taxon>
    </lineage>
</organism>